<accession>A0A0F9U906</accession>
<dbReference type="GO" id="GO:0006260">
    <property type="term" value="P:DNA replication"/>
    <property type="evidence" value="ECO:0007669"/>
    <property type="project" value="InterPro"/>
</dbReference>
<name>A0A0F9U906_9ZZZZ</name>
<protein>
    <recommendedName>
        <fullName evidence="2">Zinc finger CHC2-type domain-containing protein</fullName>
    </recommendedName>
</protein>
<evidence type="ECO:0000313" key="1">
    <source>
        <dbReference type="EMBL" id="KKN83787.1"/>
    </source>
</evidence>
<dbReference type="SUPFAM" id="SSF57783">
    <property type="entry name" value="Zinc beta-ribbon"/>
    <property type="match status" value="1"/>
</dbReference>
<gene>
    <name evidence="1" type="ORF">LCGC14_0294400</name>
</gene>
<reference evidence="1" key="1">
    <citation type="journal article" date="2015" name="Nature">
        <title>Complex archaea that bridge the gap between prokaryotes and eukaryotes.</title>
        <authorList>
            <person name="Spang A."/>
            <person name="Saw J.H."/>
            <person name="Jorgensen S.L."/>
            <person name="Zaremba-Niedzwiedzka K."/>
            <person name="Martijn J."/>
            <person name="Lind A.E."/>
            <person name="van Eijk R."/>
            <person name="Schleper C."/>
            <person name="Guy L."/>
            <person name="Ettema T.J."/>
        </authorList>
    </citation>
    <scope>NUCLEOTIDE SEQUENCE</scope>
</reference>
<sequence length="194" mass="21565">MNMDMLIRTLEDANFEVGLAEGGTELVIACPLCYDEKPRLYISAATGLWTCFHCDARGHLTRLLRDVCELTINESYTLERLIHQGDSKPLALTVTRPTPPSTVELPAGFFIDPGTGLAASYFQSRGLRPSWVQELRAGFCMVGPYACRIIIPVITQGKLRTFVARSWLPEEKKKVLMPPGSQASRALFGYDQLV</sequence>
<evidence type="ECO:0008006" key="2">
    <source>
        <dbReference type="Google" id="ProtNLM"/>
    </source>
</evidence>
<comment type="caution">
    <text evidence="1">The sequence shown here is derived from an EMBL/GenBank/DDBJ whole genome shotgun (WGS) entry which is preliminary data.</text>
</comment>
<dbReference type="EMBL" id="LAZR01000179">
    <property type="protein sequence ID" value="KKN83787.1"/>
    <property type="molecule type" value="Genomic_DNA"/>
</dbReference>
<proteinExistence type="predicted"/>
<dbReference type="GO" id="GO:0008270">
    <property type="term" value="F:zinc ion binding"/>
    <property type="evidence" value="ECO:0007669"/>
    <property type="project" value="InterPro"/>
</dbReference>
<organism evidence="1">
    <name type="scientific">marine sediment metagenome</name>
    <dbReference type="NCBI Taxonomy" id="412755"/>
    <lineage>
        <taxon>unclassified sequences</taxon>
        <taxon>metagenomes</taxon>
        <taxon>ecological metagenomes</taxon>
    </lineage>
</organism>
<dbReference type="Gene3D" id="3.90.580.10">
    <property type="entry name" value="Zinc finger, CHC2-type domain"/>
    <property type="match status" value="1"/>
</dbReference>
<feature type="non-terminal residue" evidence="1">
    <location>
        <position position="194"/>
    </location>
</feature>
<dbReference type="GO" id="GO:0003677">
    <property type="term" value="F:DNA binding"/>
    <property type="evidence" value="ECO:0007669"/>
    <property type="project" value="InterPro"/>
</dbReference>
<dbReference type="AlphaFoldDB" id="A0A0F9U906"/>
<dbReference type="InterPro" id="IPR036977">
    <property type="entry name" value="DNA_primase_Znf_CHC2"/>
</dbReference>